<feature type="domain" description="Alpha/beta hydrolase fold-3" evidence="3">
    <location>
        <begin position="74"/>
        <end position="271"/>
    </location>
</feature>
<accession>A0A6I6IK19</accession>
<dbReference type="PANTHER" id="PTHR48081:SF8">
    <property type="entry name" value="ALPHA_BETA HYDROLASE FOLD-3 DOMAIN-CONTAINING PROTEIN-RELATED"/>
    <property type="match status" value="1"/>
</dbReference>
<evidence type="ECO:0000313" key="5">
    <source>
        <dbReference type="Proteomes" id="UP000428330"/>
    </source>
</evidence>
<dbReference type="PROSITE" id="PS01173">
    <property type="entry name" value="LIPASE_GDXG_HIS"/>
    <property type="match status" value="1"/>
</dbReference>
<comment type="similarity">
    <text evidence="1">Belongs to the 'GDXG' lipolytic enzyme family.</text>
</comment>
<dbReference type="InterPro" id="IPR050300">
    <property type="entry name" value="GDXG_lipolytic_enzyme"/>
</dbReference>
<dbReference type="GO" id="GO:0016787">
    <property type="term" value="F:hydrolase activity"/>
    <property type="evidence" value="ECO:0007669"/>
    <property type="project" value="UniProtKB-KW"/>
</dbReference>
<dbReference type="InterPro" id="IPR013094">
    <property type="entry name" value="AB_hydrolase_3"/>
</dbReference>
<keyword evidence="5" id="KW-1185">Reference proteome</keyword>
<dbReference type="RefSeq" id="WP_157705896.1">
    <property type="nucleotide sequence ID" value="NZ_CP034348.1"/>
</dbReference>
<name>A0A6I6IK19_9RHOB</name>
<dbReference type="Proteomes" id="UP000428330">
    <property type="component" value="Chromosome"/>
</dbReference>
<dbReference type="OrthoDB" id="9806180at2"/>
<gene>
    <name evidence="4" type="ORF">EI983_03110</name>
</gene>
<dbReference type="KEGG" id="rom:EI983_03110"/>
<dbReference type="Gene3D" id="3.40.50.1820">
    <property type="entry name" value="alpha/beta hydrolase"/>
    <property type="match status" value="1"/>
</dbReference>
<evidence type="ECO:0000256" key="1">
    <source>
        <dbReference type="ARBA" id="ARBA00010515"/>
    </source>
</evidence>
<dbReference type="EMBL" id="CP034348">
    <property type="protein sequence ID" value="QGX97320.1"/>
    <property type="molecule type" value="Genomic_DNA"/>
</dbReference>
<evidence type="ECO:0000256" key="2">
    <source>
        <dbReference type="ARBA" id="ARBA00022801"/>
    </source>
</evidence>
<dbReference type="InterPro" id="IPR002168">
    <property type="entry name" value="Lipase_GDXG_HIS_AS"/>
</dbReference>
<reference evidence="5" key="1">
    <citation type="submission" date="2018-12" db="EMBL/GenBank/DDBJ databases">
        <title>Complete genome sequence of Roseovarius sp. MME-070.</title>
        <authorList>
            <person name="Nam Y.-D."/>
            <person name="Kang J."/>
            <person name="Chung W.-H."/>
            <person name="Park Y.S."/>
        </authorList>
    </citation>
    <scope>NUCLEOTIDE SEQUENCE [LARGE SCALE GENOMIC DNA]</scope>
    <source>
        <strain evidence="5">MME-070</strain>
    </source>
</reference>
<dbReference type="InterPro" id="IPR029058">
    <property type="entry name" value="AB_hydrolase_fold"/>
</dbReference>
<proteinExistence type="inferred from homology"/>
<dbReference type="Pfam" id="PF07859">
    <property type="entry name" value="Abhydrolase_3"/>
    <property type="match status" value="1"/>
</dbReference>
<dbReference type="SUPFAM" id="SSF53474">
    <property type="entry name" value="alpha/beta-Hydrolases"/>
    <property type="match status" value="1"/>
</dbReference>
<dbReference type="AlphaFoldDB" id="A0A6I6IK19"/>
<sequence>MSWIRPGLNLYLRLTEKPHLARARDPGKLRRSFELKSRIFFRSPWGTSTVAQTVAGVSCLHVTTPGSDTTGPLILYLHGGGYIFGSPSTHKAMLAQLCKRTGLAALLPDYRKAPEHPFPGAVEDAVAVYRAVADHPGGVVIGGDSAGGGLTLALNLEILRLGLPKPLGSFCLSPLTDLSFTSASVRDNDACDVVLPASMAPTMAEMYLREADPCQPLASPLNGDFTGAPPAWISVGTTEILLDDSTRMAERLRAQGVPTELVVEQDLPHVWPLFHTLLPEARATLDQLAGWIRSLPPRSADS</sequence>
<protein>
    <submittedName>
        <fullName evidence="4">Alpha/beta hydrolase</fullName>
    </submittedName>
</protein>
<evidence type="ECO:0000259" key="3">
    <source>
        <dbReference type="Pfam" id="PF07859"/>
    </source>
</evidence>
<organism evidence="4 5">
    <name type="scientific">Roseovarius faecimaris</name>
    <dbReference type="NCBI Taxonomy" id="2494550"/>
    <lineage>
        <taxon>Bacteria</taxon>
        <taxon>Pseudomonadati</taxon>
        <taxon>Pseudomonadota</taxon>
        <taxon>Alphaproteobacteria</taxon>
        <taxon>Rhodobacterales</taxon>
        <taxon>Roseobacteraceae</taxon>
        <taxon>Roseovarius</taxon>
    </lineage>
</organism>
<keyword evidence="2 4" id="KW-0378">Hydrolase</keyword>
<evidence type="ECO:0000313" key="4">
    <source>
        <dbReference type="EMBL" id="QGX97320.1"/>
    </source>
</evidence>
<dbReference type="PANTHER" id="PTHR48081">
    <property type="entry name" value="AB HYDROLASE SUPERFAMILY PROTEIN C4A8.06C"/>
    <property type="match status" value="1"/>
</dbReference>